<dbReference type="InterPro" id="IPR023214">
    <property type="entry name" value="HAD_sf"/>
</dbReference>
<evidence type="ECO:0000313" key="2">
    <source>
        <dbReference type="Proteomes" id="UP000039046"/>
    </source>
</evidence>
<dbReference type="PANTHER" id="PTHR18901:SF42">
    <property type="entry name" value="SUPERFAMILY HYDROLASE, PUTATIVE-RELATED"/>
    <property type="match status" value="1"/>
</dbReference>
<accession>A0A0A1T6B0</accession>
<name>A0A0A1T6B0_9HYPO</name>
<dbReference type="Gene3D" id="1.10.150.240">
    <property type="entry name" value="Putative phosphatase, domain 2"/>
    <property type="match status" value="1"/>
</dbReference>
<dbReference type="PANTHER" id="PTHR18901">
    <property type="entry name" value="2-DEOXYGLUCOSE-6-PHOSPHATE PHOSPHATASE 2"/>
    <property type="match status" value="1"/>
</dbReference>
<dbReference type="Pfam" id="PF13419">
    <property type="entry name" value="HAD_2"/>
    <property type="match status" value="1"/>
</dbReference>
<dbReference type="InterPro" id="IPR041492">
    <property type="entry name" value="HAD_2"/>
</dbReference>
<dbReference type="InterPro" id="IPR023198">
    <property type="entry name" value="PGP-like_dom2"/>
</dbReference>
<gene>
    <name evidence="1" type="ORF">VHEMI06148</name>
</gene>
<organism evidence="1 2">
    <name type="scientific">[Torrubiella] hemipterigena</name>
    <dbReference type="NCBI Taxonomy" id="1531966"/>
    <lineage>
        <taxon>Eukaryota</taxon>
        <taxon>Fungi</taxon>
        <taxon>Dikarya</taxon>
        <taxon>Ascomycota</taxon>
        <taxon>Pezizomycotina</taxon>
        <taxon>Sordariomycetes</taxon>
        <taxon>Hypocreomycetidae</taxon>
        <taxon>Hypocreales</taxon>
        <taxon>Clavicipitaceae</taxon>
        <taxon>Clavicipitaceae incertae sedis</taxon>
        <taxon>'Torrubiella' clade</taxon>
    </lineage>
</organism>
<reference evidence="1 2" key="1">
    <citation type="journal article" date="2015" name="Genome Announc.">
        <title>Draft Genome Sequence and Gene Annotation of the Entomopathogenic Fungus Verticillium hemipterigenum.</title>
        <authorList>
            <person name="Horn F."/>
            <person name="Habel A."/>
            <person name="Scharf D.H."/>
            <person name="Dworschak J."/>
            <person name="Brakhage A.A."/>
            <person name="Guthke R."/>
            <person name="Hertweck C."/>
            <person name="Linde J."/>
        </authorList>
    </citation>
    <scope>NUCLEOTIDE SEQUENCE [LARGE SCALE GENOMIC DNA]</scope>
</reference>
<dbReference type="SUPFAM" id="SSF56784">
    <property type="entry name" value="HAD-like"/>
    <property type="match status" value="1"/>
</dbReference>
<dbReference type="NCBIfam" id="TIGR01509">
    <property type="entry name" value="HAD-SF-IA-v3"/>
    <property type="match status" value="1"/>
</dbReference>
<dbReference type="Proteomes" id="UP000039046">
    <property type="component" value="Unassembled WGS sequence"/>
</dbReference>
<dbReference type="Gene3D" id="3.40.50.1000">
    <property type="entry name" value="HAD superfamily/HAD-like"/>
    <property type="match status" value="1"/>
</dbReference>
<dbReference type="OrthoDB" id="40579at2759"/>
<dbReference type="InterPro" id="IPR006439">
    <property type="entry name" value="HAD-SF_hydro_IA"/>
</dbReference>
<dbReference type="EMBL" id="CDHN01000003">
    <property type="protein sequence ID" value="CEJ90359.1"/>
    <property type="molecule type" value="Genomic_DNA"/>
</dbReference>
<dbReference type="GO" id="GO:0016791">
    <property type="term" value="F:phosphatase activity"/>
    <property type="evidence" value="ECO:0007669"/>
    <property type="project" value="TreeGrafter"/>
</dbReference>
<keyword evidence="2" id="KW-1185">Reference proteome</keyword>
<dbReference type="InterPro" id="IPR036412">
    <property type="entry name" value="HAD-like_sf"/>
</dbReference>
<proteinExistence type="predicted"/>
<evidence type="ECO:0000313" key="1">
    <source>
        <dbReference type="EMBL" id="CEJ90359.1"/>
    </source>
</evidence>
<evidence type="ECO:0008006" key="3">
    <source>
        <dbReference type="Google" id="ProtNLM"/>
    </source>
</evidence>
<protein>
    <recommendedName>
        <fullName evidence="3">Haloacid dehalogenase-like hydrolase</fullName>
    </recommendedName>
</protein>
<sequence length="262" mass="28744">MDGLLINSEDIITQAINEHLEHYGRPLLTQQIRAQLMGVAGSSDSEWFHNWAKLPISRETSASELRSRMHALFPQCEPLPGARALVANLSHACSIVSGERIQLALASTTKSSSYALKTSRPDTKQLLDCFQSDRRILGDDVRLPPGQAKPHPAIYKIALEALNSSEGLKENPILPSECLVIEDSIPGVEAGRRAGMRVVWVPHPALATEYEAKVDSVLAGRTSMFNIGNDWQLGEIQDGWAESIPSLEKFDSSKYGITVTTE</sequence>
<dbReference type="AlphaFoldDB" id="A0A0A1T6B0"/>